<dbReference type="InterPro" id="IPR048270">
    <property type="entry name" value="PNMA_C"/>
</dbReference>
<organism evidence="2 3">
    <name type="scientific">Neogobius melanostomus</name>
    <name type="common">round goby</name>
    <dbReference type="NCBI Taxonomy" id="47308"/>
    <lineage>
        <taxon>Eukaryota</taxon>
        <taxon>Metazoa</taxon>
        <taxon>Chordata</taxon>
        <taxon>Craniata</taxon>
        <taxon>Vertebrata</taxon>
        <taxon>Euteleostomi</taxon>
        <taxon>Actinopterygii</taxon>
        <taxon>Neopterygii</taxon>
        <taxon>Teleostei</taxon>
        <taxon>Neoteleostei</taxon>
        <taxon>Acanthomorphata</taxon>
        <taxon>Gobiaria</taxon>
        <taxon>Gobiiformes</taxon>
        <taxon>Gobioidei</taxon>
        <taxon>Gobiidae</taxon>
        <taxon>Benthophilinae</taxon>
        <taxon>Neogobiini</taxon>
        <taxon>Neogobius</taxon>
    </lineage>
</organism>
<dbReference type="Pfam" id="PF14893">
    <property type="entry name" value="PNMA"/>
    <property type="match status" value="1"/>
</dbReference>
<dbReference type="AlphaFoldDB" id="A0A8C6WFB9"/>
<dbReference type="Proteomes" id="UP000694523">
    <property type="component" value="Unplaced"/>
</dbReference>
<evidence type="ECO:0000259" key="1">
    <source>
        <dbReference type="Pfam" id="PF14893"/>
    </source>
</evidence>
<feature type="domain" description="Paraneoplastic antigen Ma-like C-terminal" evidence="1">
    <location>
        <begin position="107"/>
        <end position="245"/>
    </location>
</feature>
<reference evidence="2" key="2">
    <citation type="submission" date="2025-09" db="UniProtKB">
        <authorList>
            <consortium name="Ensembl"/>
        </authorList>
    </citation>
    <scope>IDENTIFICATION</scope>
</reference>
<sequence>MSYWEEASWKARTRWWDYVSELAWCRLGVPPEQLEEVCVDREVWASLLRLLPLSGGDTLGRVPLPYSTNMNDAPADIQAPPVGNQAINTMVMPWFMGVPWVPKFSGECDQVKFGEWVWQIEAMLRAQGLSDQQRADFVIGALEGSARREILLLESNLRTTAAQILFHLKDLYGKRTSLAQLRVNFFKCQQQEGESVGAFILRLRELFSRWRAEEPGGSAQDEITARDQLILGLRAGPIQQELQRLVRRDPDLTFPRVCNEARALEGDYAGSEQAWTSRVQTPIASTHKPNDMHDWKENLKLTYARKWVE</sequence>
<keyword evidence="3" id="KW-1185">Reference proteome</keyword>
<dbReference type="Ensembl" id="ENSNMLT00000003652.1">
    <property type="protein sequence ID" value="ENSNMLP00000003182.1"/>
    <property type="gene ID" value="ENSNMLG00000002315.1"/>
</dbReference>
<protein>
    <recommendedName>
        <fullName evidence="1">Paraneoplastic antigen Ma-like C-terminal domain-containing protein</fullName>
    </recommendedName>
</protein>
<evidence type="ECO:0000313" key="2">
    <source>
        <dbReference type="Ensembl" id="ENSNMLP00000003182.1"/>
    </source>
</evidence>
<reference evidence="2" key="1">
    <citation type="submission" date="2025-08" db="UniProtKB">
        <authorList>
            <consortium name="Ensembl"/>
        </authorList>
    </citation>
    <scope>IDENTIFICATION</scope>
</reference>
<name>A0A8C6WFB9_9GOBI</name>
<evidence type="ECO:0000313" key="3">
    <source>
        <dbReference type="Proteomes" id="UP000694523"/>
    </source>
</evidence>
<accession>A0A8C6WFB9</accession>
<proteinExistence type="predicted"/>